<dbReference type="OrthoDB" id="5363195at2"/>
<dbReference type="NCBIfam" id="TIGR02532">
    <property type="entry name" value="IV_pilin_GFxxxE"/>
    <property type="match status" value="1"/>
</dbReference>
<proteinExistence type="predicted"/>
<dbReference type="Proteomes" id="UP000029920">
    <property type="component" value="Unassembled WGS sequence"/>
</dbReference>
<evidence type="ECO:0000313" key="2">
    <source>
        <dbReference type="EMBL" id="AWI34533.1"/>
    </source>
</evidence>
<name>A0A2U8FEF2_9HELI</name>
<dbReference type="KEGG" id="had:CDV25_06960"/>
<protein>
    <submittedName>
        <fullName evidence="2">Prepilin-type cleavage/methylation domain-containing protein</fullName>
    </submittedName>
    <submittedName>
        <fullName evidence="3">Type II secretion system protein</fullName>
    </submittedName>
</protein>
<keyword evidence="1" id="KW-1133">Transmembrane helix</keyword>
<evidence type="ECO:0000313" key="4">
    <source>
        <dbReference type="Proteomes" id="UP000029920"/>
    </source>
</evidence>
<reference evidence="3" key="3">
    <citation type="submission" date="2018-04" db="EMBL/GenBank/DDBJ databases">
        <authorList>
            <person name="Sheh A."/>
            <person name="Shen Z."/>
            <person name="Mannion A.J."/>
            <person name="Fox J.G."/>
        </authorList>
    </citation>
    <scope>NUCLEOTIDE SEQUENCE</scope>
    <source>
        <strain evidence="3">MIT-03-7007</strain>
    </source>
</reference>
<dbReference type="AlphaFoldDB" id="A0A2U8FEF2"/>
<keyword evidence="1" id="KW-0472">Membrane</keyword>
<feature type="transmembrane region" description="Helical" evidence="1">
    <location>
        <begin position="7"/>
        <end position="31"/>
    </location>
</feature>
<reference evidence="3 4" key="1">
    <citation type="journal article" date="2014" name="Genome Announc.">
        <title>Draft genome sequences of eight enterohepatic helicobacter species isolated from both laboratory and wild rodents.</title>
        <authorList>
            <person name="Sheh A."/>
            <person name="Shen Z."/>
            <person name="Fox J.G."/>
        </authorList>
    </citation>
    <scope>NUCLEOTIDE SEQUENCE [LARGE SCALE GENOMIC DNA]</scope>
    <source>
        <strain evidence="3 4">MIT-03-7007</strain>
    </source>
</reference>
<dbReference type="RefSeq" id="WP_108911339.1">
    <property type="nucleotide sequence ID" value="NZ_CP021886.1"/>
</dbReference>
<gene>
    <name evidence="2" type="ORF">CDV25_06960</name>
    <name evidence="3" type="ORF">LS72_004005</name>
</gene>
<sequence length="226" mass="26252">MKHRFNGFSLFEILLVLSLISIFSSIALIAYPKSHLKEAQEQIINHLHFTKYLALHTTKTIHQAPFCQSDSCQEERKHFEDSFWRLQFTNLKNIGWAYSIFSDSARKAKTKNFDNRPMDSFEIARNPFDNKYLSVYTYNNTKFANGLREGDLSLQKRYKISNIRTKGGCGEYEGGRILFDDLGFLRCKIANKPVSFPTDMVIIELFDDFKRSAKICILQSGFIKKC</sequence>
<reference evidence="2 5" key="2">
    <citation type="submission" date="2017-06" db="EMBL/GenBank/DDBJ databases">
        <title>Complete genome of Helicobacter apodemus.</title>
        <authorList>
            <person name="Cho S."/>
        </authorList>
    </citation>
    <scope>NUCLEOTIDE SEQUENCE [LARGE SCALE GENOMIC DNA]</scope>
    <source>
        <strain evidence="2">SCJK1</strain>
        <strain evidence="5">SNUVETPUB-15-01</strain>
    </source>
</reference>
<evidence type="ECO:0000313" key="5">
    <source>
        <dbReference type="Proteomes" id="UP000244890"/>
    </source>
</evidence>
<accession>A0A2U8FEF2</accession>
<dbReference type="EMBL" id="JRPC02000008">
    <property type="protein sequence ID" value="TLE16237.1"/>
    <property type="molecule type" value="Genomic_DNA"/>
</dbReference>
<evidence type="ECO:0000256" key="1">
    <source>
        <dbReference type="SAM" id="Phobius"/>
    </source>
</evidence>
<dbReference type="EMBL" id="CP021886">
    <property type="protein sequence ID" value="AWI34533.1"/>
    <property type="molecule type" value="Genomic_DNA"/>
</dbReference>
<keyword evidence="4" id="KW-1185">Reference proteome</keyword>
<dbReference type="InterPro" id="IPR012902">
    <property type="entry name" value="N_methyl_site"/>
</dbReference>
<keyword evidence="1" id="KW-0812">Transmembrane</keyword>
<evidence type="ECO:0000313" key="3">
    <source>
        <dbReference type="EMBL" id="TLE16237.1"/>
    </source>
</evidence>
<dbReference type="Proteomes" id="UP000244890">
    <property type="component" value="Chromosome"/>
</dbReference>
<organism evidence="2 5">
    <name type="scientific">Helicobacter apodemus</name>
    <dbReference type="NCBI Taxonomy" id="135569"/>
    <lineage>
        <taxon>Bacteria</taxon>
        <taxon>Pseudomonadati</taxon>
        <taxon>Campylobacterota</taxon>
        <taxon>Epsilonproteobacteria</taxon>
        <taxon>Campylobacterales</taxon>
        <taxon>Helicobacteraceae</taxon>
        <taxon>Helicobacter</taxon>
    </lineage>
</organism>